<dbReference type="GO" id="GO:0005886">
    <property type="term" value="C:plasma membrane"/>
    <property type="evidence" value="ECO:0000318"/>
    <property type="project" value="GO_Central"/>
</dbReference>
<feature type="compositionally biased region" description="Pro residues" evidence="2">
    <location>
        <begin position="2191"/>
        <end position="2222"/>
    </location>
</feature>
<protein>
    <recommendedName>
        <fullName evidence="5">Leucine-rich repeat-containing N-terminal plant-type domain-containing protein</fullName>
    </recommendedName>
</protein>
<feature type="region of interest" description="Disordered" evidence="2">
    <location>
        <begin position="1904"/>
        <end position="1930"/>
    </location>
</feature>
<dbReference type="PaxDb" id="3055-EDO98525"/>
<reference evidence="3 4" key="1">
    <citation type="journal article" date="2007" name="Science">
        <title>The Chlamydomonas genome reveals the evolution of key animal and plant functions.</title>
        <authorList>
            <person name="Merchant S.S."/>
            <person name="Prochnik S.E."/>
            <person name="Vallon O."/>
            <person name="Harris E.H."/>
            <person name="Karpowicz S.J."/>
            <person name="Witman G.B."/>
            <person name="Terry A."/>
            <person name="Salamov A."/>
            <person name="Fritz-Laylin L.K."/>
            <person name="Marechal-Drouard L."/>
            <person name="Marshall W.F."/>
            <person name="Qu L.H."/>
            <person name="Nelson D.R."/>
            <person name="Sanderfoot A.A."/>
            <person name="Spalding M.H."/>
            <person name="Kapitonov V.V."/>
            <person name="Ren Q."/>
            <person name="Ferris P."/>
            <person name="Lindquist E."/>
            <person name="Shapiro H."/>
            <person name="Lucas S.M."/>
            <person name="Grimwood J."/>
            <person name="Schmutz J."/>
            <person name="Cardol P."/>
            <person name="Cerutti H."/>
            <person name="Chanfreau G."/>
            <person name="Chen C.L."/>
            <person name="Cognat V."/>
            <person name="Croft M.T."/>
            <person name="Dent R."/>
            <person name="Dutcher S."/>
            <person name="Fernandez E."/>
            <person name="Fukuzawa H."/>
            <person name="Gonzalez-Ballester D."/>
            <person name="Gonzalez-Halphen D."/>
            <person name="Hallmann A."/>
            <person name="Hanikenne M."/>
            <person name="Hippler M."/>
            <person name="Inwood W."/>
            <person name="Jabbari K."/>
            <person name="Kalanon M."/>
            <person name="Kuras R."/>
            <person name="Lefebvre P.A."/>
            <person name="Lemaire S.D."/>
            <person name="Lobanov A.V."/>
            <person name="Lohr M."/>
            <person name="Manuell A."/>
            <person name="Meier I."/>
            <person name="Mets L."/>
            <person name="Mittag M."/>
            <person name="Mittelmeier T."/>
            <person name="Moroney J.V."/>
            <person name="Moseley J."/>
            <person name="Napoli C."/>
            <person name="Nedelcu A.M."/>
            <person name="Niyogi K."/>
            <person name="Novoselov S.V."/>
            <person name="Paulsen I.T."/>
            <person name="Pazour G."/>
            <person name="Purton S."/>
            <person name="Ral J.P."/>
            <person name="Riano-Pachon D.M."/>
            <person name="Riekhof W."/>
            <person name="Rymarquis L."/>
            <person name="Schroda M."/>
            <person name="Stern D."/>
            <person name="Umen J."/>
            <person name="Willows R."/>
            <person name="Wilson N."/>
            <person name="Zimmer S.L."/>
            <person name="Allmer J."/>
            <person name="Balk J."/>
            <person name="Bisova K."/>
            <person name="Chen C.J."/>
            <person name="Elias M."/>
            <person name="Gendler K."/>
            <person name="Hauser C."/>
            <person name="Lamb M.R."/>
            <person name="Ledford H."/>
            <person name="Long J.C."/>
            <person name="Minagawa J."/>
            <person name="Page M.D."/>
            <person name="Pan J."/>
            <person name="Pootakham W."/>
            <person name="Roje S."/>
            <person name="Rose A."/>
            <person name="Stahlberg E."/>
            <person name="Terauchi A.M."/>
            <person name="Yang P."/>
            <person name="Ball S."/>
            <person name="Bowler C."/>
            <person name="Dieckmann C.L."/>
            <person name="Gladyshev V.N."/>
            <person name="Green P."/>
            <person name="Jorgensen R."/>
            <person name="Mayfield S."/>
            <person name="Mueller-Roeber B."/>
            <person name="Rajamani S."/>
            <person name="Sayre R.T."/>
            <person name="Brokstein P."/>
            <person name="Dubchak I."/>
            <person name="Goodstein D."/>
            <person name="Hornick L."/>
            <person name="Huang Y.W."/>
            <person name="Jhaveri J."/>
            <person name="Luo Y."/>
            <person name="Martinez D."/>
            <person name="Ngau W.C."/>
            <person name="Otillar B."/>
            <person name="Poliakov A."/>
            <person name="Porter A."/>
            <person name="Szajkowski L."/>
            <person name="Werner G."/>
            <person name="Zhou K."/>
            <person name="Grigoriev I.V."/>
            <person name="Rokhsar D.S."/>
            <person name="Grossman A.R."/>
        </authorList>
    </citation>
    <scope>NUCLEOTIDE SEQUENCE [LARGE SCALE GENOMIC DNA]</scope>
    <source>
        <strain evidence="4">CC-503</strain>
    </source>
</reference>
<evidence type="ECO:0000256" key="1">
    <source>
        <dbReference type="ARBA" id="ARBA00004430"/>
    </source>
</evidence>
<dbReference type="InterPro" id="IPR001611">
    <property type="entry name" value="Leu-rich_rpt"/>
</dbReference>
<dbReference type="Gene3D" id="3.80.10.10">
    <property type="entry name" value="Ribonuclease Inhibitor"/>
    <property type="match status" value="5"/>
</dbReference>
<evidence type="ECO:0000313" key="4">
    <source>
        <dbReference type="Proteomes" id="UP000006906"/>
    </source>
</evidence>
<feature type="compositionally biased region" description="Basic residues" evidence="2">
    <location>
        <begin position="2223"/>
        <end position="2232"/>
    </location>
</feature>
<sequence length="2232" mass="228362">MRGTSPPAPAAVGDRTNYEASTTETDVLTVFLKPMFGDPSSACSTDVTNTWTGTVCNGTAWYGVGCTGDGSAVINNTGFVESLLLPNCFPGGVGVAASLPSQVSVLTALTRLDLTGNKLSPNSGLPADYSALTGLRLVGLASMDLEAGPVPSSGFPQEWSSLVNLQQLDLSNNRYLGGELPQSWTNMAAIVSIDVSNTGACGTIPGGLSSQVTPSGLPSSCELVNCRRYLVETLQPMIDSQVQPGSACNLTSAWPSSLSIDSWAGITAMITVVGTTPVSDVIGFVLNGCYASNGNSFNVVLPDGLSCFGSLTQLLFNGNNAAGPLPDAWTQLNQLQELWVTDNILTGSLPASYSALTGLTTLKLHQNQFTNTLPPEWQAMSLLADISISDNTQLSGAVPSAWGNLTSLTTFRARTVGVGGQLPPSFSALSLLTELTFVSDTLSGSLPSEWSTLSLLQQLTITSNRATSTMTGTIPNAWFGPGGITPSMSSLQAITISNTAISGPLPTDMSQIFSLTKLDFSANKLTGGPTPSSGFLFEYNTLQNLQLISLASNQYLGGTVPSAWAVTMSSLTFLDLQDTGVCAPFPTGLNSALTPGTFVNSYCDDLPAALNLATNFKPLFDSGNVSLACDLSSWDISNPLCSNTWSGALCSVSPPDSSGFSIGQLTSLQLIGCSAPAAGSAAARQLPASITQLRGSLQDLVISTSYLTGTLPFELGFMNQLTRMDLSWNLVSGTLPSLWSGLGAMQQLDLSANRNINGSIPSDWSGMNSLRTLNLGGMDKLTGPLPETLISIPGLADVTIESNSLTGTLPAVWDNLFALTSLVIGAGGNSAPGPSVNGTFPQNWFTSGNLNNLWNLRIANTKVSGPLPDPGSTFQAGFMGLTSLDLSSNMLSGTLPDSYQGFSILQRIILNDNTQITGSIPTSYSTLATVGLVTLNVASTGVCGSIPADISGAVTPNPLPACPSPPSPPTPPPMPPSPAPPSPLPPSPAPPSPAPPSPAPPSPPPSPEPPSPAPPSPLPPSPVPPSPAPPSPAPPSPPPSPEPPSPVPPSPAPPSPPPSPKPPSPAPPSPAPPLPEPPSPVPPSPAPSPVPPLPVPPSPQPPSPVPPSPPSPLPPSPSPFAAAGSDVFFDVTFQGVNLPDVNQTKFAQQSCTELQTSTAAFNCVNNKLVSGSIIGGYVLTAPPGTPLDVFYSAVQTAVTTDPASLFSGSFLSAYGILSVSGTMLPGAAVPPSPPTPSPPPLPPSPPPPPPPSPPPPPPPPPPSPPPPALSPSPPPPSPAPPPLTPPSPPPPSPVPPSPVPLPPPPSPQPPVPPPLVPPPSPSPRPPSPSPPHPPAPFPPPSPPPPPGQFVSGYEVTYTPTFCAGLASDTGFNVFDPSALDQFGRITAITFVHDAAIPGVVVAVKLVYGSGSATHTDVLAGSVYDPRSPTLSQSTVRLVSSGGSALQTLSVCCTATGSVAQLAVGFADGTAASTGLCPVGARRRVLLQAGVGAGGGSAGVPTGAVVGGVRGGRGAGVNSIGFALAVKKPYPPPRTVPFPPSPAPPSPEPLPPPGRRRPPPPKAPSPPPPPPPSPPSPPQPAAPGAPARPPLPPRPPSPPPPPPFLPSVPPLLPPPVGTPAAPPSPPPPPAPTTQSVQVAFQVSAKVDYTQIVANVPPQVPNTVPASTLVLLGPAVPIVRNSLADPLIASTLYGRGRVAAFGGEKMITGCCKPRGKPTPSDPSLDTIIVNAADWAAWYGKKVGKAIIRVADTRYVPMAKYVVKKRPDSFDTLKSAKIKSYYLSLKAFLKDGHKACDLYVIGSYDIQYLEPRVSHFLQEFVNYGKGLIVVGPDVMPSIFYPGSLAAPSLAPSTAGRRSMLLQRAAVLLGDAFEPDVTDAGDNLSDPDAGVDLRHQLHREMAAALVRRRELQQSGSSSTGSSAPGNPLFNSTSIPVNQVSGPMGLVFSGYVSDPGGNLTVTSPSELQNAELAASQYVEYLQGRMALTVPELSLAVSTITKARASVPRSTPGASRFWDLSDEATVLSGKAPALPPLFGAPPPPPQLRPPPPLPPPRPPPPSFLPPLTAYVGCFFEAASRRALNTTLLTGTGVSVDSCLGVATNVSNPNMVGMTFLGLQRTACFGGRELSASFVAAQIAEAACPVSCPAASNQKCGGNANATGIPVSVYRILSAAPPPPVAAVMPPSPAPVVSGAVPPSPRPSPPVPQPRQQPPSPAPRPPVRPPPPVAKKKLSRRAG</sequence>
<feature type="region of interest" description="Disordered" evidence="2">
    <location>
        <begin position="959"/>
        <end position="1121"/>
    </location>
</feature>
<feature type="region of interest" description="Disordered" evidence="2">
    <location>
        <begin position="2180"/>
        <end position="2232"/>
    </location>
</feature>
<dbReference type="EMBL" id="CM008978">
    <property type="protein sequence ID" value="PNW70891.1"/>
    <property type="molecule type" value="Genomic_DNA"/>
</dbReference>
<dbReference type="KEGG" id="cre:CHLRE_17g737702v5"/>
<evidence type="ECO:0000313" key="3">
    <source>
        <dbReference type="EMBL" id="PNW70891.1"/>
    </source>
</evidence>
<organism evidence="3 4">
    <name type="scientific">Chlamydomonas reinhardtii</name>
    <name type="common">Chlamydomonas smithii</name>
    <dbReference type="NCBI Taxonomy" id="3055"/>
    <lineage>
        <taxon>Eukaryota</taxon>
        <taxon>Viridiplantae</taxon>
        <taxon>Chlorophyta</taxon>
        <taxon>core chlorophytes</taxon>
        <taxon>Chlorophyceae</taxon>
        <taxon>CS clade</taxon>
        <taxon>Chlamydomonadales</taxon>
        <taxon>Chlamydomonadaceae</taxon>
        <taxon>Chlamydomonas</taxon>
    </lineage>
</organism>
<dbReference type="Pfam" id="PF00560">
    <property type="entry name" value="LRR_1"/>
    <property type="match status" value="1"/>
</dbReference>
<dbReference type="GO" id="GO:0005930">
    <property type="term" value="C:axoneme"/>
    <property type="evidence" value="ECO:0007669"/>
    <property type="project" value="UniProtKB-SubCell"/>
</dbReference>
<gene>
    <name evidence="3" type="ORF">CHLRE_17g737702v5</name>
</gene>
<dbReference type="InterPro" id="IPR032675">
    <property type="entry name" value="LRR_dom_sf"/>
</dbReference>
<dbReference type="GeneID" id="5725136"/>
<evidence type="ECO:0000256" key="2">
    <source>
        <dbReference type="SAM" id="MobiDB-lite"/>
    </source>
</evidence>
<name>A0A2K3CRI3_CHLRE</name>
<feature type="region of interest" description="Disordered" evidence="2">
    <location>
        <begin position="1228"/>
        <end position="1351"/>
    </location>
</feature>
<dbReference type="Proteomes" id="UP000006906">
    <property type="component" value="Chromosome 17"/>
</dbReference>
<feature type="compositionally biased region" description="Pro residues" evidence="2">
    <location>
        <begin position="1228"/>
        <end position="1347"/>
    </location>
</feature>
<dbReference type="PANTHER" id="PTHR48054:SF82">
    <property type="entry name" value="LRR RECEPTOR-LIKE SERINE_THREONINE-PROTEIN KINASE FLS2"/>
    <property type="match status" value="1"/>
</dbReference>
<feature type="compositionally biased region" description="Pro residues" evidence="2">
    <location>
        <begin position="959"/>
        <end position="1118"/>
    </location>
</feature>
<dbReference type="ExpressionAtlas" id="A0A2K3CRI3">
    <property type="expression patterns" value="baseline and differential"/>
</dbReference>
<keyword evidence="4" id="KW-1185">Reference proteome</keyword>
<dbReference type="RefSeq" id="XP_042915041.1">
    <property type="nucleotide sequence ID" value="XM_043072582.1"/>
</dbReference>
<proteinExistence type="predicted"/>
<accession>A0A2K3CRI3</accession>
<feature type="region of interest" description="Disordered" evidence="2">
    <location>
        <begin position="1532"/>
        <end position="1634"/>
    </location>
</feature>
<dbReference type="InterPro" id="IPR052592">
    <property type="entry name" value="LRR-RLK"/>
</dbReference>
<comment type="subcellular location">
    <subcellularLocation>
        <location evidence="1">Cytoplasm</location>
        <location evidence="1">Cytoskeleton</location>
        <location evidence="1">Cilium axoneme</location>
    </subcellularLocation>
</comment>
<dbReference type="InParanoid" id="A0A2K3CRI3"/>
<feature type="region of interest" description="Disordered" evidence="2">
    <location>
        <begin position="2025"/>
        <end position="2055"/>
    </location>
</feature>
<evidence type="ECO:0008006" key="5">
    <source>
        <dbReference type="Google" id="ProtNLM"/>
    </source>
</evidence>
<dbReference type="PRINTS" id="PR01217">
    <property type="entry name" value="PRICHEXTENSN"/>
</dbReference>
<dbReference type="Gramene" id="PNW70891">
    <property type="protein sequence ID" value="PNW70891"/>
    <property type="gene ID" value="CHLRE_17g737702v5"/>
</dbReference>
<feature type="compositionally biased region" description="Pro residues" evidence="2">
    <location>
        <begin position="2027"/>
        <end position="2055"/>
    </location>
</feature>
<feature type="compositionally biased region" description="Pro residues" evidence="2">
    <location>
        <begin position="1532"/>
        <end position="1552"/>
    </location>
</feature>
<dbReference type="PANTHER" id="PTHR48054">
    <property type="entry name" value="RECEPTOR KINASE-LIKE PROTEIN XA21"/>
    <property type="match status" value="1"/>
</dbReference>
<dbReference type="OrthoDB" id="676979at2759"/>
<feature type="compositionally biased region" description="Pro residues" evidence="2">
    <location>
        <begin position="1559"/>
        <end position="1630"/>
    </location>
</feature>
<dbReference type="STRING" id="3055.A0A2K3CRI3"/>
<dbReference type="SUPFAM" id="SSF52058">
    <property type="entry name" value="L domain-like"/>
    <property type="match status" value="3"/>
</dbReference>